<name>A0A9P9DCM6_9HYPO</name>
<accession>A0A9P9DCM6</accession>
<protein>
    <recommendedName>
        <fullName evidence="4">C2H2-type domain-containing protein</fullName>
    </recommendedName>
</protein>
<gene>
    <name evidence="2" type="ORF">B0J13DRAFT_459387</name>
</gene>
<dbReference type="PANTHER" id="PTHR35391">
    <property type="entry name" value="C2H2-TYPE DOMAIN-CONTAINING PROTEIN-RELATED"/>
    <property type="match status" value="1"/>
</dbReference>
<evidence type="ECO:0000313" key="3">
    <source>
        <dbReference type="Proteomes" id="UP000717696"/>
    </source>
</evidence>
<dbReference type="EMBL" id="JAGMUU010000036">
    <property type="protein sequence ID" value="KAH7116517.1"/>
    <property type="molecule type" value="Genomic_DNA"/>
</dbReference>
<evidence type="ECO:0008006" key="4">
    <source>
        <dbReference type="Google" id="ProtNLM"/>
    </source>
</evidence>
<proteinExistence type="predicted"/>
<evidence type="ECO:0000313" key="2">
    <source>
        <dbReference type="EMBL" id="KAH7116517.1"/>
    </source>
</evidence>
<feature type="non-terminal residue" evidence="2">
    <location>
        <position position="428"/>
    </location>
</feature>
<comment type="caution">
    <text evidence="2">The sequence shown here is derived from an EMBL/GenBank/DDBJ whole genome shotgun (WGS) entry which is preliminary data.</text>
</comment>
<evidence type="ECO:0000256" key="1">
    <source>
        <dbReference type="SAM" id="MobiDB-lite"/>
    </source>
</evidence>
<dbReference type="OrthoDB" id="20872at2759"/>
<reference evidence="2" key="1">
    <citation type="journal article" date="2021" name="Nat. Commun.">
        <title>Genetic determinants of endophytism in the Arabidopsis root mycobiome.</title>
        <authorList>
            <person name="Mesny F."/>
            <person name="Miyauchi S."/>
            <person name="Thiergart T."/>
            <person name="Pickel B."/>
            <person name="Atanasova L."/>
            <person name="Karlsson M."/>
            <person name="Huettel B."/>
            <person name="Barry K.W."/>
            <person name="Haridas S."/>
            <person name="Chen C."/>
            <person name="Bauer D."/>
            <person name="Andreopoulos W."/>
            <person name="Pangilinan J."/>
            <person name="LaButti K."/>
            <person name="Riley R."/>
            <person name="Lipzen A."/>
            <person name="Clum A."/>
            <person name="Drula E."/>
            <person name="Henrissat B."/>
            <person name="Kohler A."/>
            <person name="Grigoriev I.V."/>
            <person name="Martin F.M."/>
            <person name="Hacquard S."/>
        </authorList>
    </citation>
    <scope>NUCLEOTIDE SEQUENCE</scope>
    <source>
        <strain evidence="2">MPI-CAGE-AT-0021</strain>
    </source>
</reference>
<dbReference type="AlphaFoldDB" id="A0A9P9DCM6"/>
<organism evidence="2 3">
    <name type="scientific">Dactylonectria estremocensis</name>
    <dbReference type="NCBI Taxonomy" id="1079267"/>
    <lineage>
        <taxon>Eukaryota</taxon>
        <taxon>Fungi</taxon>
        <taxon>Dikarya</taxon>
        <taxon>Ascomycota</taxon>
        <taxon>Pezizomycotina</taxon>
        <taxon>Sordariomycetes</taxon>
        <taxon>Hypocreomycetidae</taxon>
        <taxon>Hypocreales</taxon>
        <taxon>Nectriaceae</taxon>
        <taxon>Dactylonectria</taxon>
    </lineage>
</organism>
<sequence>MEQERFKMWATNAAAFGQGRGSLDYRFRELPEELDPMRMLLGNLYYTLHEYVAAANIARLDGRLGLGTEDGSSRTRLKTFDYDEALDSIHSSIDWLHRLSNLLRRAGVANQNMRAKSYNMVDLDEDGLKFFFESLISRDFPSLSEQLKSRMASTMVERYRRILYRRARLRSGLGQQESIGSEAGPKKPAPARTSPSQLKAKIAPVPSTEKTRQPGNLLAAPSPSIFSSNTRTDPNPSVYRAYAASAVSKARSVALNQTAELLLPPPPSACRTGPNFVCDFCCIILDSRVGKDDALWKKHMQQDLDPYICLFDRCNVPHDMYSTSKEWLHHMREEHLVKWRCSATDHDDVLDFCTKEELAEHMSSGHPNTFDEELLPYVLDACRISSAVVFESCPFCGQSLDAIEEHVSHHLRYLALKSLPWPEIADEV</sequence>
<keyword evidence="3" id="KW-1185">Reference proteome</keyword>
<dbReference type="Proteomes" id="UP000717696">
    <property type="component" value="Unassembled WGS sequence"/>
</dbReference>
<feature type="region of interest" description="Disordered" evidence="1">
    <location>
        <begin position="174"/>
        <end position="231"/>
    </location>
</feature>
<dbReference type="PANTHER" id="PTHR35391:SF7">
    <property type="entry name" value="C2H2-TYPE DOMAIN-CONTAINING PROTEIN"/>
    <property type="match status" value="1"/>
</dbReference>